<evidence type="ECO:0000313" key="2">
    <source>
        <dbReference type="EMBL" id="KAF0299479.1"/>
    </source>
</evidence>
<dbReference type="EMBL" id="VIIS01001361">
    <property type="protein sequence ID" value="KAF0299479.1"/>
    <property type="molecule type" value="Genomic_DNA"/>
</dbReference>
<evidence type="ECO:0000313" key="3">
    <source>
        <dbReference type="Proteomes" id="UP000440578"/>
    </source>
</evidence>
<gene>
    <name evidence="2" type="ORF">FJT64_027763</name>
</gene>
<name>A0A6A4W2J1_AMPAM</name>
<dbReference type="Proteomes" id="UP000440578">
    <property type="component" value="Unassembled WGS sequence"/>
</dbReference>
<protein>
    <submittedName>
        <fullName evidence="2">Uncharacterized protein</fullName>
    </submittedName>
</protein>
<proteinExistence type="predicted"/>
<dbReference type="AlphaFoldDB" id="A0A6A4W2J1"/>
<sequence length="156" mass="16698">MLDNLVSQGARPPASIFVDAQLSEQQLTAELGVLDRPLLLALQSDRAECEFCSPLGRLHIQSCSLSGSSLEGLMGLPRLGTGVTSSRGSDTDIMVQLGPVRWGGITTLGLESEATDEADNKSSGEQDGDLKPPRLAIELTENPGFVLLMQEKESWM</sequence>
<feature type="compositionally biased region" description="Basic and acidic residues" evidence="1">
    <location>
        <begin position="118"/>
        <end position="132"/>
    </location>
</feature>
<reference evidence="2 3" key="1">
    <citation type="submission" date="2019-07" db="EMBL/GenBank/DDBJ databases">
        <title>Draft genome assembly of a fouling barnacle, Amphibalanus amphitrite (Darwin, 1854): The first reference genome for Thecostraca.</title>
        <authorList>
            <person name="Kim W."/>
        </authorList>
    </citation>
    <scope>NUCLEOTIDE SEQUENCE [LARGE SCALE GENOMIC DNA]</scope>
    <source>
        <strain evidence="2">SNU_AA5</strain>
        <tissue evidence="2">Soma without cirri and trophi</tissue>
    </source>
</reference>
<accession>A0A6A4W2J1</accession>
<organism evidence="2 3">
    <name type="scientific">Amphibalanus amphitrite</name>
    <name type="common">Striped barnacle</name>
    <name type="synonym">Balanus amphitrite</name>
    <dbReference type="NCBI Taxonomy" id="1232801"/>
    <lineage>
        <taxon>Eukaryota</taxon>
        <taxon>Metazoa</taxon>
        <taxon>Ecdysozoa</taxon>
        <taxon>Arthropoda</taxon>
        <taxon>Crustacea</taxon>
        <taxon>Multicrustacea</taxon>
        <taxon>Cirripedia</taxon>
        <taxon>Thoracica</taxon>
        <taxon>Thoracicalcarea</taxon>
        <taxon>Balanomorpha</taxon>
        <taxon>Balanoidea</taxon>
        <taxon>Balanidae</taxon>
        <taxon>Amphibalaninae</taxon>
        <taxon>Amphibalanus</taxon>
    </lineage>
</organism>
<keyword evidence="3" id="KW-1185">Reference proteome</keyword>
<evidence type="ECO:0000256" key="1">
    <source>
        <dbReference type="SAM" id="MobiDB-lite"/>
    </source>
</evidence>
<comment type="caution">
    <text evidence="2">The sequence shown here is derived from an EMBL/GenBank/DDBJ whole genome shotgun (WGS) entry which is preliminary data.</text>
</comment>
<feature type="region of interest" description="Disordered" evidence="1">
    <location>
        <begin position="111"/>
        <end position="133"/>
    </location>
</feature>